<evidence type="ECO:0000259" key="2">
    <source>
        <dbReference type="Pfam" id="PF13902"/>
    </source>
</evidence>
<dbReference type="GeneID" id="95978284"/>
<evidence type="ECO:0000313" key="4">
    <source>
        <dbReference type="Proteomes" id="UP001562354"/>
    </source>
</evidence>
<name>A0ABR3P2H3_9PEZI</name>
<feature type="compositionally biased region" description="Basic and acidic residues" evidence="1">
    <location>
        <begin position="91"/>
        <end position="120"/>
    </location>
</feature>
<feature type="compositionally biased region" description="Basic and acidic residues" evidence="1">
    <location>
        <begin position="245"/>
        <end position="254"/>
    </location>
</feature>
<feature type="region of interest" description="Disordered" evidence="1">
    <location>
        <begin position="165"/>
        <end position="254"/>
    </location>
</feature>
<evidence type="ECO:0000313" key="3">
    <source>
        <dbReference type="EMBL" id="KAL1296987.1"/>
    </source>
</evidence>
<feature type="domain" description="R3H-associated N-terminal" evidence="2">
    <location>
        <begin position="89"/>
        <end position="199"/>
    </location>
</feature>
<dbReference type="Pfam" id="PF13902">
    <property type="entry name" value="R3H-assoc"/>
    <property type="match status" value="1"/>
</dbReference>
<dbReference type="EMBL" id="JBFMKM010000016">
    <property type="protein sequence ID" value="KAL1296987.1"/>
    <property type="molecule type" value="Genomic_DNA"/>
</dbReference>
<feature type="region of interest" description="Disordered" evidence="1">
    <location>
        <begin position="91"/>
        <end position="134"/>
    </location>
</feature>
<comment type="caution">
    <text evidence="3">The sequence shown here is derived from an EMBL/GenBank/DDBJ whole genome shotgun (WGS) entry which is preliminary data.</text>
</comment>
<feature type="compositionally biased region" description="Basic and acidic residues" evidence="1">
    <location>
        <begin position="189"/>
        <end position="204"/>
    </location>
</feature>
<keyword evidence="4" id="KW-1185">Reference proteome</keyword>
<dbReference type="Proteomes" id="UP001562354">
    <property type="component" value="Unassembled WGS sequence"/>
</dbReference>
<proteinExistence type="predicted"/>
<dbReference type="RefSeq" id="XP_069196669.1">
    <property type="nucleotide sequence ID" value="XM_069348571.1"/>
</dbReference>
<sequence>MAVFPPPSNSSGVDSTPAIDIEAWTVEQAAERLQATRISPLPPLRRVAIEIPLDEPARRNLLETRPAEVESTAYPVYKKEAVHTVYKRKEPVRRDSLKSREASLKGKEGSRRRQRWENDRLLNNPYAQPPLPSDWEVRPTYPVHNVPYFLAPLWDAEYKHKSSLSNKRSHRSEDPRAHGTLQDQAASRVPRELKAKLKKVEMRQGHAPRPRRRSPPLRRELGPEAARDGTRRSDRCRQRRRRDCLRRQERRHER</sequence>
<feature type="compositionally biased region" description="Basic and acidic residues" evidence="1">
    <location>
        <begin position="217"/>
        <end position="236"/>
    </location>
</feature>
<evidence type="ECO:0000256" key="1">
    <source>
        <dbReference type="SAM" id="MobiDB-lite"/>
    </source>
</evidence>
<gene>
    <name evidence="3" type="ORF">AAFC00_004584</name>
</gene>
<accession>A0ABR3P2H3</accession>
<reference evidence="3 4" key="1">
    <citation type="submission" date="2024-07" db="EMBL/GenBank/DDBJ databases">
        <title>Draft sequence of the Neodothiora populina.</title>
        <authorList>
            <person name="Drown D.D."/>
            <person name="Schuette U.S."/>
            <person name="Buechlein A.B."/>
            <person name="Rusch D.R."/>
            <person name="Winton L.W."/>
            <person name="Adams G.A."/>
        </authorList>
    </citation>
    <scope>NUCLEOTIDE SEQUENCE [LARGE SCALE GENOMIC DNA]</scope>
    <source>
        <strain evidence="3 4">CPC 39397</strain>
    </source>
</reference>
<feature type="compositionally biased region" description="Basic residues" evidence="1">
    <location>
        <begin position="206"/>
        <end position="216"/>
    </location>
</feature>
<organism evidence="3 4">
    <name type="scientific">Neodothiora populina</name>
    <dbReference type="NCBI Taxonomy" id="2781224"/>
    <lineage>
        <taxon>Eukaryota</taxon>
        <taxon>Fungi</taxon>
        <taxon>Dikarya</taxon>
        <taxon>Ascomycota</taxon>
        <taxon>Pezizomycotina</taxon>
        <taxon>Dothideomycetes</taxon>
        <taxon>Dothideomycetidae</taxon>
        <taxon>Dothideales</taxon>
        <taxon>Dothioraceae</taxon>
        <taxon>Neodothiora</taxon>
    </lineage>
</organism>
<protein>
    <recommendedName>
        <fullName evidence="2">R3H-associated N-terminal domain-containing protein</fullName>
    </recommendedName>
</protein>
<dbReference type="InterPro" id="IPR025952">
    <property type="entry name" value="R3H-assoc_dom"/>
</dbReference>